<dbReference type="EMBL" id="MN739382">
    <property type="protein sequence ID" value="QHT01853.1"/>
    <property type="molecule type" value="Genomic_DNA"/>
</dbReference>
<dbReference type="AlphaFoldDB" id="A0A6C0CBY9"/>
<organism evidence="1">
    <name type="scientific">viral metagenome</name>
    <dbReference type="NCBI Taxonomy" id="1070528"/>
    <lineage>
        <taxon>unclassified sequences</taxon>
        <taxon>metagenomes</taxon>
        <taxon>organismal metagenomes</taxon>
    </lineage>
</organism>
<proteinExistence type="predicted"/>
<evidence type="ECO:0000313" key="1">
    <source>
        <dbReference type="EMBL" id="QHT01853.1"/>
    </source>
</evidence>
<sequence length="155" mass="18169">MYSDHVSFSVAQERLLEFFEKFVPTKRSYCINPECVKDTEAAVLYIWEAHSLAYEHTDRQPALNITTMWVNGKKQWIRSHYCCECFKKYVLVGNNKNASHRYWTSYDRRQQNVHVIFNSAPYPSSTSYYGSGTVQPLTEFQIKMLGNDDNLLCVE</sequence>
<accession>A0A6C0CBY9</accession>
<name>A0A6C0CBY9_9ZZZZ</name>
<protein>
    <submittedName>
        <fullName evidence="1">Uncharacterized protein</fullName>
    </submittedName>
</protein>
<reference evidence="1" key="1">
    <citation type="journal article" date="2020" name="Nature">
        <title>Giant virus diversity and host interactions through global metagenomics.</title>
        <authorList>
            <person name="Schulz F."/>
            <person name="Roux S."/>
            <person name="Paez-Espino D."/>
            <person name="Jungbluth S."/>
            <person name="Walsh D.A."/>
            <person name="Denef V.J."/>
            <person name="McMahon K.D."/>
            <person name="Konstantinidis K.T."/>
            <person name="Eloe-Fadrosh E.A."/>
            <person name="Kyrpides N.C."/>
            <person name="Woyke T."/>
        </authorList>
    </citation>
    <scope>NUCLEOTIDE SEQUENCE</scope>
    <source>
        <strain evidence="1">GVMAG-M-3300020523-10</strain>
    </source>
</reference>